<evidence type="ECO:0000313" key="2">
    <source>
        <dbReference type="Proteomes" id="UP001597214"/>
    </source>
</evidence>
<dbReference type="Pfam" id="PF10704">
    <property type="entry name" value="DUF2508"/>
    <property type="match status" value="1"/>
</dbReference>
<comment type="caution">
    <text evidence="1">The sequence shown here is derived from an EMBL/GenBank/DDBJ whole genome shotgun (WGS) entry which is preliminary data.</text>
</comment>
<gene>
    <name evidence="1" type="ORF">ACFSCX_20065</name>
</gene>
<organism evidence="1 2">
    <name type="scientific">Bacillus salitolerans</name>
    <dbReference type="NCBI Taxonomy" id="1437434"/>
    <lineage>
        <taxon>Bacteria</taxon>
        <taxon>Bacillati</taxon>
        <taxon>Bacillota</taxon>
        <taxon>Bacilli</taxon>
        <taxon>Bacillales</taxon>
        <taxon>Bacillaceae</taxon>
        <taxon>Bacillus</taxon>
    </lineage>
</organism>
<reference evidence="2" key="1">
    <citation type="journal article" date="2019" name="Int. J. Syst. Evol. Microbiol.">
        <title>The Global Catalogue of Microorganisms (GCM) 10K type strain sequencing project: providing services to taxonomists for standard genome sequencing and annotation.</title>
        <authorList>
            <consortium name="The Broad Institute Genomics Platform"/>
            <consortium name="The Broad Institute Genome Sequencing Center for Infectious Disease"/>
            <person name="Wu L."/>
            <person name="Ma J."/>
        </authorList>
    </citation>
    <scope>NUCLEOTIDE SEQUENCE [LARGE SCALE GENOMIC DNA]</scope>
    <source>
        <strain evidence="2">CCUG 49339</strain>
    </source>
</reference>
<accession>A0ABW4LW60</accession>
<keyword evidence="2" id="KW-1185">Reference proteome</keyword>
<proteinExistence type="predicted"/>
<dbReference type="Proteomes" id="UP001597214">
    <property type="component" value="Unassembled WGS sequence"/>
</dbReference>
<evidence type="ECO:0000313" key="1">
    <source>
        <dbReference type="EMBL" id="MFD1738818.1"/>
    </source>
</evidence>
<dbReference type="RefSeq" id="WP_377930054.1">
    <property type="nucleotide sequence ID" value="NZ_JBHUEM010000047.1"/>
</dbReference>
<protein>
    <submittedName>
        <fullName evidence="1">YaaL family protein</fullName>
    </submittedName>
</protein>
<dbReference type="InterPro" id="IPR019644">
    <property type="entry name" value="DUF2508"/>
</dbReference>
<sequence length="74" mass="8961">MFFQRKGKLRKEFNDQLISSLELSKKDWLQKKELVERCVEPSEEVLYHLKVAEAKYFFLLREAKNRKVTLQSLK</sequence>
<dbReference type="EMBL" id="JBHUEM010000047">
    <property type="protein sequence ID" value="MFD1738818.1"/>
    <property type="molecule type" value="Genomic_DNA"/>
</dbReference>
<name>A0ABW4LW60_9BACI</name>